<gene>
    <name evidence="2" type="ORF">LVIROSA_LOCUS14317</name>
</gene>
<dbReference type="EMBL" id="CAKMRJ010002223">
    <property type="protein sequence ID" value="CAH1427296.1"/>
    <property type="molecule type" value="Genomic_DNA"/>
</dbReference>
<evidence type="ECO:0000313" key="2">
    <source>
        <dbReference type="EMBL" id="CAH1427296.1"/>
    </source>
</evidence>
<comment type="caution">
    <text evidence="2">The sequence shown here is derived from an EMBL/GenBank/DDBJ whole genome shotgun (WGS) entry which is preliminary data.</text>
</comment>
<accession>A0AAU9MJQ2</accession>
<evidence type="ECO:0000313" key="3">
    <source>
        <dbReference type="Proteomes" id="UP001157418"/>
    </source>
</evidence>
<feature type="compositionally biased region" description="Basic and acidic residues" evidence="1">
    <location>
        <begin position="64"/>
        <end position="87"/>
    </location>
</feature>
<sequence>MIKKVNPTHKVLVKYLKTINSDVEIRVLLTVEAGTSKQSKKSKVDEAEVPVTNMKKPKSKSLKNKPESDTKRAEEVVAAKPSKETVHKVQVSSKRVIVRDIPTPSSPSSKKRRAQDVVKHISKKRYKQKSFFVTIRPKTKWSLIHRQFRLLPW</sequence>
<name>A0AAU9MJQ2_9ASTR</name>
<protein>
    <submittedName>
        <fullName evidence="2">Uncharacterized protein</fullName>
    </submittedName>
</protein>
<feature type="region of interest" description="Disordered" evidence="1">
    <location>
        <begin position="96"/>
        <end position="115"/>
    </location>
</feature>
<feature type="region of interest" description="Disordered" evidence="1">
    <location>
        <begin position="36"/>
        <end position="89"/>
    </location>
</feature>
<organism evidence="2 3">
    <name type="scientific">Lactuca virosa</name>
    <dbReference type="NCBI Taxonomy" id="75947"/>
    <lineage>
        <taxon>Eukaryota</taxon>
        <taxon>Viridiplantae</taxon>
        <taxon>Streptophyta</taxon>
        <taxon>Embryophyta</taxon>
        <taxon>Tracheophyta</taxon>
        <taxon>Spermatophyta</taxon>
        <taxon>Magnoliopsida</taxon>
        <taxon>eudicotyledons</taxon>
        <taxon>Gunneridae</taxon>
        <taxon>Pentapetalae</taxon>
        <taxon>asterids</taxon>
        <taxon>campanulids</taxon>
        <taxon>Asterales</taxon>
        <taxon>Asteraceae</taxon>
        <taxon>Cichorioideae</taxon>
        <taxon>Cichorieae</taxon>
        <taxon>Lactucinae</taxon>
        <taxon>Lactuca</taxon>
    </lineage>
</organism>
<reference evidence="2 3" key="1">
    <citation type="submission" date="2022-01" db="EMBL/GenBank/DDBJ databases">
        <authorList>
            <person name="Xiong W."/>
            <person name="Schranz E."/>
        </authorList>
    </citation>
    <scope>NUCLEOTIDE SEQUENCE [LARGE SCALE GENOMIC DNA]</scope>
</reference>
<keyword evidence="3" id="KW-1185">Reference proteome</keyword>
<dbReference type="AlphaFoldDB" id="A0AAU9MJQ2"/>
<evidence type="ECO:0000256" key="1">
    <source>
        <dbReference type="SAM" id="MobiDB-lite"/>
    </source>
</evidence>
<dbReference type="Proteomes" id="UP001157418">
    <property type="component" value="Unassembled WGS sequence"/>
</dbReference>
<proteinExistence type="predicted"/>